<dbReference type="AlphaFoldDB" id="A0A2K9ZIF4"/>
<dbReference type="Gene3D" id="3.90.70.10">
    <property type="entry name" value="Cysteine proteinases"/>
    <property type="match status" value="1"/>
</dbReference>
<feature type="transmembrane region" description="Helical" evidence="11">
    <location>
        <begin position="415"/>
        <end position="438"/>
    </location>
</feature>
<dbReference type="SUPFAM" id="SSF90123">
    <property type="entry name" value="ABC transporter transmembrane region"/>
    <property type="match status" value="1"/>
</dbReference>
<dbReference type="GO" id="GO:0006508">
    <property type="term" value="P:proteolysis"/>
    <property type="evidence" value="ECO:0007669"/>
    <property type="project" value="InterPro"/>
</dbReference>
<keyword evidence="6 11" id="KW-0812">Transmembrane</keyword>
<dbReference type="InterPro" id="IPR005074">
    <property type="entry name" value="Peptidase_C39"/>
</dbReference>
<keyword evidence="4" id="KW-1003">Cell membrane</keyword>
<protein>
    <submittedName>
        <fullName evidence="15">Cyclolysin secretion/processing ATP-binding protein CyaB</fullName>
        <ecNumber evidence="15">3.4.22.-</ecNumber>
    </submittedName>
</protein>
<dbReference type="FunFam" id="3.40.50.300:FF:000221">
    <property type="entry name" value="Multidrug ABC transporter ATP-binding protein"/>
    <property type="match status" value="1"/>
</dbReference>
<feature type="transmembrane region" description="Helical" evidence="11">
    <location>
        <begin position="320"/>
        <end position="340"/>
    </location>
</feature>
<feature type="transmembrane region" description="Helical" evidence="11">
    <location>
        <begin position="216"/>
        <end position="236"/>
    </location>
</feature>
<feature type="transmembrane region" description="Helical" evidence="11">
    <location>
        <begin position="294"/>
        <end position="314"/>
    </location>
</feature>
<comment type="similarity">
    <text evidence="2">Belongs to the ABC transporter superfamily.</text>
</comment>
<keyword evidence="7" id="KW-0547">Nucleotide-binding</keyword>
<evidence type="ECO:0000256" key="1">
    <source>
        <dbReference type="ARBA" id="ARBA00004651"/>
    </source>
</evidence>
<evidence type="ECO:0000259" key="14">
    <source>
        <dbReference type="PROSITE" id="PS50990"/>
    </source>
</evidence>
<reference evidence="15 16" key="1">
    <citation type="submission" date="2017-11" db="EMBL/GenBank/DDBJ databases">
        <title>Complete genome of Rhizobium leguminosarum Norway, an ineffective micro-symbiont.</title>
        <authorList>
            <person name="Hoffrichter A."/>
            <person name="Liang J."/>
            <person name="Brachmann A."/>
            <person name="Marin M."/>
        </authorList>
    </citation>
    <scope>NUCLEOTIDE SEQUENCE [LARGE SCALE GENOMIC DNA]</scope>
    <source>
        <strain evidence="15 16">Norway</strain>
        <plasmid evidence="16">Plasmid prln4</plasmid>
    </source>
</reference>
<dbReference type="SUPFAM" id="SSF52540">
    <property type="entry name" value="P-loop containing nucleoside triphosphate hydrolases"/>
    <property type="match status" value="1"/>
</dbReference>
<organism evidence="15 16">
    <name type="scientific">Rhizobium leguminosarum</name>
    <dbReference type="NCBI Taxonomy" id="384"/>
    <lineage>
        <taxon>Bacteria</taxon>
        <taxon>Pseudomonadati</taxon>
        <taxon>Pseudomonadota</taxon>
        <taxon>Alphaproteobacteria</taxon>
        <taxon>Hyphomicrobiales</taxon>
        <taxon>Rhizobiaceae</taxon>
        <taxon>Rhizobium/Agrobacterium group</taxon>
        <taxon>Rhizobium</taxon>
    </lineage>
</organism>
<evidence type="ECO:0000256" key="7">
    <source>
        <dbReference type="ARBA" id="ARBA00022741"/>
    </source>
</evidence>
<evidence type="ECO:0000313" key="15">
    <source>
        <dbReference type="EMBL" id="AUW47821.1"/>
    </source>
</evidence>
<dbReference type="InterPro" id="IPR017871">
    <property type="entry name" value="ABC_transporter-like_CS"/>
</dbReference>
<feature type="transmembrane region" description="Helical" evidence="11">
    <location>
        <begin position="182"/>
        <end position="204"/>
    </location>
</feature>
<evidence type="ECO:0000313" key="16">
    <source>
        <dbReference type="Proteomes" id="UP000238523"/>
    </source>
</evidence>
<dbReference type="GO" id="GO:0034040">
    <property type="term" value="F:ATPase-coupled lipid transmembrane transporter activity"/>
    <property type="evidence" value="ECO:0007669"/>
    <property type="project" value="TreeGrafter"/>
</dbReference>
<feature type="domain" description="ABC transmembrane type-1" evidence="13">
    <location>
        <begin position="182"/>
        <end position="461"/>
    </location>
</feature>
<evidence type="ECO:0000256" key="2">
    <source>
        <dbReference type="ARBA" id="ARBA00005417"/>
    </source>
</evidence>
<dbReference type="Pfam" id="PF00664">
    <property type="entry name" value="ABC_membrane"/>
    <property type="match status" value="1"/>
</dbReference>
<dbReference type="GO" id="GO:0005524">
    <property type="term" value="F:ATP binding"/>
    <property type="evidence" value="ECO:0007669"/>
    <property type="project" value="UniProtKB-KW"/>
</dbReference>
<dbReference type="InterPro" id="IPR036640">
    <property type="entry name" value="ABC1_TM_sf"/>
</dbReference>
<evidence type="ECO:0000256" key="6">
    <source>
        <dbReference type="ARBA" id="ARBA00022692"/>
    </source>
</evidence>
<comment type="subcellular location">
    <subcellularLocation>
        <location evidence="1">Cell membrane</location>
        <topology evidence="1">Multi-pass membrane protein</topology>
    </subcellularLocation>
</comment>
<sequence length="735" mass="81430">MFETKPDLVLFPGGSYCFGWAMSGFLHTNLHCLALVARHHGVDLAPERLQHDYAVGNDPVALRQLLRMAKDAGLRAKHLTLDWRSLFQLGEAFPALAELTNGNWVVIAGAVGSGEDERIRVLDPLASRAEVMMLSEEQFAKAWLGSVILVKRNYRMSDEDRPFGFRWFVPEIIKQRSFFRDVALAAFVLYGLGLTTPIFFQLVIDKVLVHQSYATLTVLTAGIAIALVFDATFTFLRRYLLLYATNRIDIRVATRTFGHLLNLPIALFEQASAGVLVKHMQQTGRIREFLTGRLFLTLLDGVSLLVFVPILLLYSVKLTLVVLGFAALVGLVVMMLVGPFQRRLQALYQAEGDRQALLVETVHGMRTVKSLALEPRQRKVWDDYSAQSISVRFRVDKISTIAQAMTGLLEKLMSVAIIGLGALDVFSGAMTIGALVAFNMLAGRVSGPLVQIVTMVHEYQEVALSVRMLGEIMNQRPEQAGRGRGVRPHLQGRIEFDRVSFRYGPDSAPALDNVSFAIPAGCLFGVVGKSGSGKTTITRLIQGLYQSQEGLVRMDGYDSREIDLVHLRTSIGVVLQDSFLFRGSVRENIAAAKPDASIEEIMEVARIAGAEEFIERLPRGFDTMLEENASNLSGGQKQRLAIARALITDPKLLIFDEATSALDPDSEAIIRENLSRIAAGRTVIIVSHRLSTLVDADAILVIDRGKVADIGRHDQLVSRCMTYRHLWSQQMRQVA</sequence>
<dbReference type="SMART" id="SM00382">
    <property type="entry name" value="AAA"/>
    <property type="match status" value="1"/>
</dbReference>
<dbReference type="EC" id="3.4.22.-" evidence="15"/>
<geneLocation type="plasmid" evidence="16">
    <name>prln4</name>
</geneLocation>
<evidence type="ECO:0000259" key="13">
    <source>
        <dbReference type="PROSITE" id="PS50929"/>
    </source>
</evidence>
<dbReference type="PROSITE" id="PS50893">
    <property type="entry name" value="ABC_TRANSPORTER_2"/>
    <property type="match status" value="1"/>
</dbReference>
<dbReference type="PROSITE" id="PS00211">
    <property type="entry name" value="ABC_TRANSPORTER_1"/>
    <property type="match status" value="1"/>
</dbReference>
<dbReference type="PROSITE" id="PS50929">
    <property type="entry name" value="ABC_TM1F"/>
    <property type="match status" value="1"/>
</dbReference>
<dbReference type="Pfam" id="PF03412">
    <property type="entry name" value="Peptidase_C39"/>
    <property type="match status" value="1"/>
</dbReference>
<name>A0A2K9ZIF4_RHILE</name>
<evidence type="ECO:0000256" key="5">
    <source>
        <dbReference type="ARBA" id="ARBA00022597"/>
    </source>
</evidence>
<evidence type="ECO:0000256" key="11">
    <source>
        <dbReference type="SAM" id="Phobius"/>
    </source>
</evidence>
<evidence type="ECO:0000256" key="10">
    <source>
        <dbReference type="ARBA" id="ARBA00023136"/>
    </source>
</evidence>
<dbReference type="PANTHER" id="PTHR24221">
    <property type="entry name" value="ATP-BINDING CASSETTE SUB-FAMILY B"/>
    <property type="match status" value="1"/>
</dbReference>
<dbReference type="GO" id="GO:0140359">
    <property type="term" value="F:ABC-type transporter activity"/>
    <property type="evidence" value="ECO:0007669"/>
    <property type="project" value="InterPro"/>
</dbReference>
<dbReference type="Pfam" id="PF00005">
    <property type="entry name" value="ABC_tran"/>
    <property type="match status" value="1"/>
</dbReference>
<dbReference type="GO" id="GO:0016887">
    <property type="term" value="F:ATP hydrolysis activity"/>
    <property type="evidence" value="ECO:0007669"/>
    <property type="project" value="InterPro"/>
</dbReference>
<keyword evidence="8 15" id="KW-0067">ATP-binding</keyword>
<dbReference type="InterPro" id="IPR003439">
    <property type="entry name" value="ABC_transporter-like_ATP-bd"/>
</dbReference>
<dbReference type="Gene3D" id="1.20.1560.10">
    <property type="entry name" value="ABC transporter type 1, transmembrane domain"/>
    <property type="match status" value="1"/>
</dbReference>
<dbReference type="InterPro" id="IPR027417">
    <property type="entry name" value="P-loop_NTPase"/>
</dbReference>
<keyword evidence="3" id="KW-0813">Transport</keyword>
<keyword evidence="15" id="KW-0378">Hydrolase</keyword>
<keyword evidence="10 11" id="KW-0472">Membrane</keyword>
<dbReference type="GO" id="GO:0005886">
    <property type="term" value="C:plasma membrane"/>
    <property type="evidence" value="ECO:0007669"/>
    <property type="project" value="UniProtKB-SubCell"/>
</dbReference>
<dbReference type="InterPro" id="IPR003593">
    <property type="entry name" value="AAA+_ATPase"/>
</dbReference>
<dbReference type="InterPro" id="IPR039421">
    <property type="entry name" value="Type_1_exporter"/>
</dbReference>
<dbReference type="PROSITE" id="PS50990">
    <property type="entry name" value="PEPTIDASE_C39"/>
    <property type="match status" value="1"/>
</dbReference>
<evidence type="ECO:0000259" key="12">
    <source>
        <dbReference type="PROSITE" id="PS50893"/>
    </source>
</evidence>
<feature type="domain" description="ABC transporter" evidence="12">
    <location>
        <begin position="494"/>
        <end position="729"/>
    </location>
</feature>
<accession>A0A2K9ZIF4</accession>
<dbReference type="GO" id="GO:0008233">
    <property type="term" value="F:peptidase activity"/>
    <property type="evidence" value="ECO:0007669"/>
    <property type="project" value="InterPro"/>
</dbReference>
<evidence type="ECO:0000256" key="9">
    <source>
        <dbReference type="ARBA" id="ARBA00022989"/>
    </source>
</evidence>
<dbReference type="PANTHER" id="PTHR24221:SF647">
    <property type="entry name" value="BLL6336 PROTEIN"/>
    <property type="match status" value="1"/>
</dbReference>
<proteinExistence type="inferred from homology"/>
<evidence type="ECO:0000256" key="3">
    <source>
        <dbReference type="ARBA" id="ARBA00022448"/>
    </source>
</evidence>
<dbReference type="Gene3D" id="3.40.50.300">
    <property type="entry name" value="P-loop containing nucleotide triphosphate hydrolases"/>
    <property type="match status" value="1"/>
</dbReference>
<dbReference type="CDD" id="cd18783">
    <property type="entry name" value="ABC_6TM_PrtD_LapB_HlyB_like"/>
    <property type="match status" value="1"/>
</dbReference>
<feature type="domain" description="Peptidase C39" evidence="14">
    <location>
        <begin position="21"/>
        <end position="150"/>
    </location>
</feature>
<keyword evidence="9 11" id="KW-1133">Transmembrane helix</keyword>
<dbReference type="Proteomes" id="UP000238523">
    <property type="component" value="Plasmid pRLN4"/>
</dbReference>
<gene>
    <name evidence="15" type="primary">cyaB</name>
    <name evidence="15" type="ORF">CUJ84_pRLN4000111</name>
</gene>
<dbReference type="EMBL" id="CP025016">
    <property type="protein sequence ID" value="AUW47821.1"/>
    <property type="molecule type" value="Genomic_DNA"/>
</dbReference>
<dbReference type="InterPro" id="IPR011527">
    <property type="entry name" value="ABC1_TM_dom"/>
</dbReference>
<evidence type="ECO:0000256" key="8">
    <source>
        <dbReference type="ARBA" id="ARBA00022840"/>
    </source>
</evidence>
<evidence type="ECO:0000256" key="4">
    <source>
        <dbReference type="ARBA" id="ARBA00022475"/>
    </source>
</evidence>
<keyword evidence="15" id="KW-0614">Plasmid</keyword>
<keyword evidence="5" id="KW-0762">Sugar transport</keyword>